<dbReference type="EMBL" id="FQNC01000065">
    <property type="protein sequence ID" value="SGY99320.1"/>
    <property type="molecule type" value="Genomic_DNA"/>
</dbReference>
<organism evidence="3 4">
    <name type="scientific">Microbotryum silenes-dioicae</name>
    <dbReference type="NCBI Taxonomy" id="796604"/>
    <lineage>
        <taxon>Eukaryota</taxon>
        <taxon>Fungi</taxon>
        <taxon>Dikarya</taxon>
        <taxon>Basidiomycota</taxon>
        <taxon>Pucciniomycotina</taxon>
        <taxon>Microbotryomycetes</taxon>
        <taxon>Microbotryales</taxon>
        <taxon>Microbotryaceae</taxon>
        <taxon>Microbotryum</taxon>
    </lineage>
</organism>
<dbReference type="AlphaFoldDB" id="A0A2X0MKE1"/>
<protein>
    <submittedName>
        <fullName evidence="3">BQ5605_C034g11279 protein</fullName>
    </submittedName>
</protein>
<dbReference type="Proteomes" id="UP000249464">
    <property type="component" value="Unassembled WGS sequence"/>
</dbReference>
<feature type="region of interest" description="Disordered" evidence="1">
    <location>
        <begin position="83"/>
        <end position="179"/>
    </location>
</feature>
<proteinExistence type="predicted"/>
<keyword evidence="2" id="KW-1133">Transmembrane helix</keyword>
<feature type="transmembrane region" description="Helical" evidence="2">
    <location>
        <begin position="40"/>
        <end position="63"/>
    </location>
</feature>
<gene>
    <name evidence="3" type="primary">BQ5605_C034g11279</name>
    <name evidence="3" type="ORF">BQ5605_C034G11279</name>
</gene>
<accession>A0A2X0MKE1</accession>
<evidence type="ECO:0000313" key="3">
    <source>
        <dbReference type="EMBL" id="SGY99320.1"/>
    </source>
</evidence>
<keyword evidence="4" id="KW-1185">Reference proteome</keyword>
<keyword evidence="2" id="KW-0812">Transmembrane</keyword>
<evidence type="ECO:0000256" key="1">
    <source>
        <dbReference type="SAM" id="MobiDB-lite"/>
    </source>
</evidence>
<feature type="compositionally biased region" description="Polar residues" evidence="1">
    <location>
        <begin position="253"/>
        <end position="264"/>
    </location>
</feature>
<feature type="compositionally biased region" description="Polar residues" evidence="1">
    <location>
        <begin position="130"/>
        <end position="147"/>
    </location>
</feature>
<name>A0A2X0MKE1_9BASI</name>
<feature type="region of interest" description="Disordered" evidence="1">
    <location>
        <begin position="201"/>
        <end position="264"/>
    </location>
</feature>
<evidence type="ECO:0000256" key="2">
    <source>
        <dbReference type="SAM" id="Phobius"/>
    </source>
</evidence>
<keyword evidence="2" id="KW-0472">Membrane</keyword>
<sequence length="264" mass="28497">MGIFASPSPVPSKSDDLLQWLSFDPPLPVQLALVPSICRFIAFLLFLPVIALALTDVFGWVIFKLVLRPLGYASTTRFKDPEPEAAIKLTNPRSRSTSKQRSSSRPRISPTDSDYIDATIDGDSERNGHSKPSNESTAEGDTSSSSDAQDETRSPSRSPQLPHHLTLADREDSYSSSGTSRLNHFRARSVGFDGPLFAVGEELASPGRSDDEPLPEMEEGPVTQMGMSDGSDNEGSGTGGARRRVGPRRGTPSLSFTSLGTEEK</sequence>
<reference evidence="3 4" key="1">
    <citation type="submission" date="2016-11" db="EMBL/GenBank/DDBJ databases">
        <authorList>
            <person name="Jaros S."/>
            <person name="Januszkiewicz K."/>
            <person name="Wedrychowicz H."/>
        </authorList>
    </citation>
    <scope>NUCLEOTIDE SEQUENCE [LARGE SCALE GENOMIC DNA]</scope>
</reference>
<evidence type="ECO:0000313" key="4">
    <source>
        <dbReference type="Proteomes" id="UP000249464"/>
    </source>
</evidence>